<reference evidence="2 3" key="1">
    <citation type="submission" date="2023-05" db="EMBL/GenBank/DDBJ databases">
        <title>A 100% complete, gapless, phased diploid assembly of the Scenedesmus obliquus UTEX 3031 genome.</title>
        <authorList>
            <person name="Biondi T.C."/>
            <person name="Hanschen E.R."/>
            <person name="Kwon T."/>
            <person name="Eng W."/>
            <person name="Kruse C.P.S."/>
            <person name="Koehler S.I."/>
            <person name="Kunde Y."/>
            <person name="Gleasner C.D."/>
            <person name="You Mak K.T."/>
            <person name="Polle J."/>
            <person name="Hovde B.T."/>
            <person name="Starkenburg S.R."/>
        </authorList>
    </citation>
    <scope>NUCLEOTIDE SEQUENCE [LARGE SCALE GENOMIC DNA]</scope>
    <source>
        <strain evidence="2 3">DOE0152z</strain>
    </source>
</reference>
<dbReference type="InterPro" id="IPR049625">
    <property type="entry name" value="Glyco_transf_61_cat"/>
</dbReference>
<evidence type="ECO:0000259" key="1">
    <source>
        <dbReference type="Pfam" id="PF04577"/>
    </source>
</evidence>
<evidence type="ECO:0000313" key="3">
    <source>
        <dbReference type="Proteomes" id="UP001244341"/>
    </source>
</evidence>
<proteinExistence type="predicted"/>
<feature type="domain" description="Glycosyltransferase 61 catalytic" evidence="1">
    <location>
        <begin position="82"/>
        <end position="150"/>
    </location>
</feature>
<gene>
    <name evidence="2" type="ORF">OEZ85_012017</name>
</gene>
<dbReference type="Pfam" id="PF04577">
    <property type="entry name" value="Glyco_transf_61"/>
    <property type="match status" value="1"/>
</dbReference>
<dbReference type="Proteomes" id="UP001244341">
    <property type="component" value="Chromosome 3b"/>
</dbReference>
<keyword evidence="3" id="KW-1185">Reference proteome</keyword>
<name>A0ABY8TS51_TETOB</name>
<protein>
    <recommendedName>
        <fullName evidence="1">Glycosyltransferase 61 catalytic domain-containing protein</fullName>
    </recommendedName>
</protein>
<organism evidence="2 3">
    <name type="scientific">Tetradesmus obliquus</name>
    <name type="common">Green alga</name>
    <name type="synonym">Acutodesmus obliquus</name>
    <dbReference type="NCBI Taxonomy" id="3088"/>
    <lineage>
        <taxon>Eukaryota</taxon>
        <taxon>Viridiplantae</taxon>
        <taxon>Chlorophyta</taxon>
        <taxon>core chlorophytes</taxon>
        <taxon>Chlorophyceae</taxon>
        <taxon>CS clade</taxon>
        <taxon>Sphaeropleales</taxon>
        <taxon>Scenedesmaceae</taxon>
        <taxon>Tetradesmus</taxon>
    </lineage>
</organism>
<accession>A0ABY8TS51</accession>
<evidence type="ECO:0000313" key="2">
    <source>
        <dbReference type="EMBL" id="WIA11935.1"/>
    </source>
</evidence>
<dbReference type="EMBL" id="CP126210">
    <property type="protein sequence ID" value="WIA11935.1"/>
    <property type="molecule type" value="Genomic_DNA"/>
</dbReference>
<sequence>MCFNRVILMPTTFYPKWITQSGRPVNMWSAPQQLFDADPFHLRMVGEIRAAMGLSPSLPFASASNRIIVLASADAAARKQAGIATPRTLTNEDELLKALTALPDVTVKQVDLGVLPTDEVVKLLNQTALLMGYRGASFGSLVFLPRGAYILEILPLGTQHSPLYPSLAARTGKEFARYVNDDPSLQHCRHPHTGDAVVGEHCEGRYTELQVKVDEVMQLVRSILDMQQAAMARYSFDG</sequence>